<organism evidence="2 3">
    <name type="scientific">Liparis tanakae</name>
    <name type="common">Tanaka's snailfish</name>
    <dbReference type="NCBI Taxonomy" id="230148"/>
    <lineage>
        <taxon>Eukaryota</taxon>
        <taxon>Metazoa</taxon>
        <taxon>Chordata</taxon>
        <taxon>Craniata</taxon>
        <taxon>Vertebrata</taxon>
        <taxon>Euteleostomi</taxon>
        <taxon>Actinopterygii</taxon>
        <taxon>Neopterygii</taxon>
        <taxon>Teleostei</taxon>
        <taxon>Neoteleostei</taxon>
        <taxon>Acanthomorphata</taxon>
        <taxon>Eupercaria</taxon>
        <taxon>Perciformes</taxon>
        <taxon>Cottioidei</taxon>
        <taxon>Cottales</taxon>
        <taxon>Liparidae</taxon>
        <taxon>Liparis</taxon>
    </lineage>
</organism>
<reference evidence="2 3" key="1">
    <citation type="submission" date="2019-03" db="EMBL/GenBank/DDBJ databases">
        <title>First draft genome of Liparis tanakae, snailfish: a comprehensive survey of snailfish specific genes.</title>
        <authorList>
            <person name="Kim W."/>
            <person name="Song I."/>
            <person name="Jeong J.-H."/>
            <person name="Kim D."/>
            <person name="Kim S."/>
            <person name="Ryu S."/>
            <person name="Song J.Y."/>
            <person name="Lee S.K."/>
        </authorList>
    </citation>
    <scope>NUCLEOTIDE SEQUENCE [LARGE SCALE GENOMIC DNA]</scope>
    <source>
        <tissue evidence="2">Muscle</tissue>
    </source>
</reference>
<evidence type="ECO:0000313" key="2">
    <source>
        <dbReference type="EMBL" id="TNN71285.1"/>
    </source>
</evidence>
<keyword evidence="3" id="KW-1185">Reference proteome</keyword>
<evidence type="ECO:0000313" key="3">
    <source>
        <dbReference type="Proteomes" id="UP000314294"/>
    </source>
</evidence>
<dbReference type="EMBL" id="SRLO01000152">
    <property type="protein sequence ID" value="TNN71285.1"/>
    <property type="molecule type" value="Genomic_DNA"/>
</dbReference>
<gene>
    <name evidence="2" type="ORF">EYF80_018487</name>
</gene>
<feature type="compositionally biased region" description="Polar residues" evidence="1">
    <location>
        <begin position="69"/>
        <end position="82"/>
    </location>
</feature>
<name>A0A4Z2I134_9TELE</name>
<sequence length="117" mass="12509">MESGYKIIIGCGRWRNMTRPWQEKKRGHPSQIICLSRKGEPSSEASDLRAAGLGMGDHTLSNHIGAGDQESSGNTSSVAVTSPQPPALISVRAAEEKGCELSPFLALLGFNRSSSRV</sequence>
<evidence type="ECO:0000256" key="1">
    <source>
        <dbReference type="SAM" id="MobiDB-lite"/>
    </source>
</evidence>
<dbReference type="AlphaFoldDB" id="A0A4Z2I134"/>
<dbReference type="Proteomes" id="UP000314294">
    <property type="component" value="Unassembled WGS sequence"/>
</dbReference>
<accession>A0A4Z2I134</accession>
<proteinExistence type="predicted"/>
<feature type="region of interest" description="Disordered" evidence="1">
    <location>
        <begin position="53"/>
        <end position="82"/>
    </location>
</feature>
<comment type="caution">
    <text evidence="2">The sequence shown here is derived from an EMBL/GenBank/DDBJ whole genome shotgun (WGS) entry which is preliminary data.</text>
</comment>
<protein>
    <submittedName>
        <fullName evidence="2">Uncharacterized protein</fullName>
    </submittedName>
</protein>